<organism evidence="1 2">
    <name type="scientific">Geothrix limicola</name>
    <dbReference type="NCBI Taxonomy" id="2927978"/>
    <lineage>
        <taxon>Bacteria</taxon>
        <taxon>Pseudomonadati</taxon>
        <taxon>Acidobacteriota</taxon>
        <taxon>Holophagae</taxon>
        <taxon>Holophagales</taxon>
        <taxon>Holophagaceae</taxon>
        <taxon>Geothrix</taxon>
    </lineage>
</organism>
<name>A0ABQ5QG59_9BACT</name>
<dbReference type="RefSeq" id="WP_285573512.1">
    <property type="nucleotide sequence ID" value="NZ_BSDE01000002.1"/>
</dbReference>
<evidence type="ECO:0000313" key="2">
    <source>
        <dbReference type="Proteomes" id="UP001165069"/>
    </source>
</evidence>
<reference evidence="1 2" key="1">
    <citation type="journal article" date="2023" name="Antonie Van Leeuwenhoek">
        <title>Mesoterricola silvestris gen. nov., sp. nov., Mesoterricola sediminis sp. nov., Geothrix oryzae sp. nov., Geothrix edaphica sp. nov., Geothrix rubra sp. nov., and Geothrix limicola sp. nov., six novel members of Acidobacteriota isolated from soils.</title>
        <authorList>
            <person name="Itoh H."/>
            <person name="Sugisawa Y."/>
            <person name="Mise K."/>
            <person name="Xu Z."/>
            <person name="Kuniyasu M."/>
            <person name="Ushijima N."/>
            <person name="Kawano K."/>
            <person name="Kobayashi E."/>
            <person name="Shiratori Y."/>
            <person name="Masuda Y."/>
            <person name="Senoo K."/>
        </authorList>
    </citation>
    <scope>NUCLEOTIDE SEQUENCE [LARGE SCALE GENOMIC DNA]</scope>
    <source>
        <strain evidence="1 2">Red804</strain>
    </source>
</reference>
<dbReference type="EMBL" id="BSDE01000002">
    <property type="protein sequence ID" value="GLH73034.1"/>
    <property type="molecule type" value="Genomic_DNA"/>
</dbReference>
<evidence type="ECO:0000313" key="1">
    <source>
        <dbReference type="EMBL" id="GLH73034.1"/>
    </source>
</evidence>
<keyword evidence="2" id="KW-1185">Reference proteome</keyword>
<comment type="caution">
    <text evidence="1">The sequence shown here is derived from an EMBL/GenBank/DDBJ whole genome shotgun (WGS) entry which is preliminary data.</text>
</comment>
<sequence length="169" mass="16807">MSLSPVSSDSSQSLGSLLLQQLNAASSGTTQGQDTSGLTGALGDLLTLSPTAQQLTQAPSAVTQALSDLLSGQKDVSGDLSQLKAFFQKHPQSLASVLGSLQANATYGAPGGQTSTAALLTSLMNHQSNNSNPASLLALLNGNTTQDSLFSLLGDSGSGSDGSAVSLLG</sequence>
<accession>A0ABQ5QG59</accession>
<dbReference type="Proteomes" id="UP001165069">
    <property type="component" value="Unassembled WGS sequence"/>
</dbReference>
<proteinExistence type="predicted"/>
<protein>
    <submittedName>
        <fullName evidence="1">Uncharacterized protein</fullName>
    </submittedName>
</protein>
<gene>
    <name evidence="1" type="ORF">GETHLI_15360</name>
</gene>